<dbReference type="RefSeq" id="XP_019022482.1">
    <property type="nucleotide sequence ID" value="XM_019166980.1"/>
</dbReference>
<dbReference type="EMBL" id="BACD03000013">
    <property type="protein sequence ID" value="GAO48263.1"/>
    <property type="molecule type" value="Genomic_DNA"/>
</dbReference>
<reference evidence="2 3" key="3">
    <citation type="journal article" date="2015" name="Genome Announc.">
        <title>Draft Genome Sequence of the Archiascomycetous Yeast Saitoella complicata.</title>
        <authorList>
            <person name="Yamauchi K."/>
            <person name="Kondo S."/>
            <person name="Hamamoto M."/>
            <person name="Takahashi Y."/>
            <person name="Ogura Y."/>
            <person name="Hayashi T."/>
            <person name="Nishida H."/>
        </authorList>
    </citation>
    <scope>NUCLEOTIDE SEQUENCE [LARGE SCALE GENOMIC DNA]</scope>
    <source>
        <strain evidence="2 3">NRRL Y-17804</strain>
    </source>
</reference>
<evidence type="ECO:0000313" key="3">
    <source>
        <dbReference type="Proteomes" id="UP000033140"/>
    </source>
</evidence>
<sequence length="455" mass="49075">MPPVYSTTTRKSERTHEENQERAYIAASRRSDRSLEARIESARRASEIHKKRTGKALRVTEADVQNEEMYEEEDDDLPPGFRGLTGHLTTGRDGFDWRISSYVAGSVAFRSFIGDRSLVSQNPHDPAYMQQGMGMPQFDREQIFPNLHWNPVMTPRALTPAEQGPAPAPIYPRGQQPYHRSQSMTHRRASSSTTVTTNVDGGSPGGRSMTLSGMEGHRYSSTSGSESTSTSNTTPDVPGGHAQGGQGQGMSMSLPANYPYTTTLPLNTQQFIDVAGLGGPSPFKQPHAPTQSQSQQAHAHAQQAQQQAQSRFANLMGAKEAFNLNYSTLPHGRQQEVKNEDTVGPAQSMGMDATLAATSTFSPTWMTDAVTATATAHDGMGYFDEGMLALGHHQQNTGGLNGLGGDEYALASPGLKLENVDEQGLWSAIMDEVAVAEGEGTWEGIAAAAAGQGWM</sequence>
<organism evidence="2 3">
    <name type="scientific">Saitoella complicata (strain BCRC 22490 / CBS 7301 / JCM 7358 / NBRC 10748 / NRRL Y-17804)</name>
    <dbReference type="NCBI Taxonomy" id="698492"/>
    <lineage>
        <taxon>Eukaryota</taxon>
        <taxon>Fungi</taxon>
        <taxon>Dikarya</taxon>
        <taxon>Ascomycota</taxon>
        <taxon>Taphrinomycotina</taxon>
        <taxon>Taphrinomycotina incertae sedis</taxon>
        <taxon>Saitoella</taxon>
    </lineage>
</organism>
<gene>
    <name evidence="2" type="ORF">G7K_2443-t1</name>
</gene>
<dbReference type="Proteomes" id="UP000033140">
    <property type="component" value="Unassembled WGS sequence"/>
</dbReference>
<feature type="compositionally biased region" description="Low complexity" evidence="1">
    <location>
        <begin position="285"/>
        <end position="310"/>
    </location>
</feature>
<protein>
    <submittedName>
        <fullName evidence="2">Uncharacterized protein</fullName>
    </submittedName>
</protein>
<accession>A0A0E9NEM4</accession>
<name>A0A0E9NEM4_SAICN</name>
<reference evidence="2 3" key="2">
    <citation type="journal article" date="2014" name="J. Gen. Appl. Microbiol.">
        <title>The early diverging ascomycetous budding yeast Saitoella complicata has three histone deacetylases belonging to the Clr6, Hos2, and Rpd3 lineages.</title>
        <authorList>
            <person name="Nishida H."/>
            <person name="Matsumoto T."/>
            <person name="Kondo S."/>
            <person name="Hamamoto M."/>
            <person name="Yoshikawa H."/>
        </authorList>
    </citation>
    <scope>NUCLEOTIDE SEQUENCE [LARGE SCALE GENOMIC DNA]</scope>
    <source>
        <strain evidence="2 3">NRRL Y-17804</strain>
    </source>
</reference>
<feature type="compositionally biased region" description="Low complexity" evidence="1">
    <location>
        <begin position="220"/>
        <end position="234"/>
    </location>
</feature>
<reference evidence="2 3" key="1">
    <citation type="journal article" date="2011" name="J. Gen. Appl. Microbiol.">
        <title>Draft genome sequencing of the enigmatic yeast Saitoella complicata.</title>
        <authorList>
            <person name="Nishida H."/>
            <person name="Hamamoto M."/>
            <person name="Sugiyama J."/>
        </authorList>
    </citation>
    <scope>NUCLEOTIDE SEQUENCE [LARGE SCALE GENOMIC DNA]</scope>
    <source>
        <strain evidence="2 3">NRRL Y-17804</strain>
    </source>
</reference>
<feature type="region of interest" description="Disordered" evidence="1">
    <location>
        <begin position="1"/>
        <end position="32"/>
    </location>
</feature>
<comment type="caution">
    <text evidence="2">The sequence shown here is derived from an EMBL/GenBank/DDBJ whole genome shotgun (WGS) entry which is preliminary data.</text>
</comment>
<feature type="compositionally biased region" description="Basic and acidic residues" evidence="1">
    <location>
        <begin position="10"/>
        <end position="21"/>
    </location>
</feature>
<dbReference type="OrthoDB" id="5397087at2759"/>
<proteinExistence type="predicted"/>
<dbReference type="STRING" id="698492.A0A0E9NEM4"/>
<feature type="region of interest" description="Disordered" evidence="1">
    <location>
        <begin position="277"/>
        <end position="310"/>
    </location>
</feature>
<evidence type="ECO:0000256" key="1">
    <source>
        <dbReference type="SAM" id="MobiDB-lite"/>
    </source>
</evidence>
<dbReference type="AlphaFoldDB" id="A0A0E9NEM4"/>
<keyword evidence="3" id="KW-1185">Reference proteome</keyword>
<evidence type="ECO:0000313" key="2">
    <source>
        <dbReference type="EMBL" id="GAO48263.1"/>
    </source>
</evidence>
<feature type="compositionally biased region" description="Polar residues" evidence="1">
    <location>
        <begin position="178"/>
        <end position="200"/>
    </location>
</feature>
<feature type="region of interest" description="Disordered" evidence="1">
    <location>
        <begin position="157"/>
        <end position="251"/>
    </location>
</feature>